<keyword evidence="2 6" id="KW-1184">Jasmonic acid signaling pathway</keyword>
<feature type="compositionally biased region" description="Polar residues" evidence="7">
    <location>
        <begin position="366"/>
        <end position="392"/>
    </location>
</feature>
<dbReference type="RefSeq" id="XP_020186329.1">
    <property type="nucleotide sequence ID" value="XM_020330740.4"/>
</dbReference>
<dbReference type="Pfam" id="PF09425">
    <property type="entry name" value="Jas_motif"/>
    <property type="match status" value="1"/>
</dbReference>
<organism evidence="9 10">
    <name type="scientific">Aegilops tauschii subsp. strangulata</name>
    <name type="common">Goatgrass</name>
    <dbReference type="NCBI Taxonomy" id="200361"/>
    <lineage>
        <taxon>Eukaryota</taxon>
        <taxon>Viridiplantae</taxon>
        <taxon>Streptophyta</taxon>
        <taxon>Embryophyta</taxon>
        <taxon>Tracheophyta</taxon>
        <taxon>Spermatophyta</taxon>
        <taxon>Magnoliopsida</taxon>
        <taxon>Liliopsida</taxon>
        <taxon>Poales</taxon>
        <taxon>Poaceae</taxon>
        <taxon>BOP clade</taxon>
        <taxon>Pooideae</taxon>
        <taxon>Triticodae</taxon>
        <taxon>Triticeae</taxon>
        <taxon>Triticinae</taxon>
        <taxon>Aegilops</taxon>
    </lineage>
</organism>
<dbReference type="EnsemblPlants" id="AET5Gv20500700.18">
    <property type="protein sequence ID" value="AET5Gv20500700.18"/>
    <property type="gene ID" value="AET5Gv20500700"/>
</dbReference>
<name>A0A453KSK4_AEGTS</name>
<dbReference type="InterPro" id="IPR010399">
    <property type="entry name" value="Tify_dom"/>
</dbReference>
<evidence type="ECO:0000313" key="10">
    <source>
        <dbReference type="Proteomes" id="UP000015105"/>
    </source>
</evidence>
<evidence type="ECO:0000259" key="8">
    <source>
        <dbReference type="PROSITE" id="PS51320"/>
    </source>
</evidence>
<dbReference type="Proteomes" id="UP000015105">
    <property type="component" value="Chromosome 5D"/>
</dbReference>
<dbReference type="OrthoDB" id="1939212at2759"/>
<accession>A0A453KSK4</accession>
<keyword evidence="10" id="KW-1185">Reference proteome</keyword>
<keyword evidence="4" id="KW-0805">Transcription regulation</keyword>
<dbReference type="GO" id="GO:0031347">
    <property type="term" value="P:regulation of defense response"/>
    <property type="evidence" value="ECO:0007669"/>
    <property type="project" value="UniProtKB-UniRule"/>
</dbReference>
<sequence>MERDFLGAIGHEQLQQQQQQQQQRQRAAAEDDATRKESAYFGGGGVPPMDWSFAGRAGAAPAVMSFRSAPREEQQGELAYPKQQASRVLTSQRSFGAESHGSVQYAAAARAAYGGQPPQQQHAPNGARVIPMSSPFNPNNPMFRVQSSPNLPNGVAAGSPFKQPPFAMNNAVAASTVGVYKSRDMPKPKTAQLTIFYAGSVNVFNNVSAEKAQELMFLASRGSLPTAPTTVTRSPDATFFTPAKLAAPEASPAKQMLAHIPQRVSPPLPAISKPMSIMSQAACLPKSTSSSNTDSAVPKSSGQLVVPPTSQTSSSTHPVTLSSTTAASIMPRAVPQARKASLARFLEKRKERVTTTAPYPSAKSPMESSDTVGSANDNNSKSSSCTEIAFSSNHEESLRLGRPRNISFSGESPSTKLHI</sequence>
<feature type="domain" description="Tify" evidence="8">
    <location>
        <begin position="186"/>
        <end position="221"/>
    </location>
</feature>
<feature type="region of interest" description="Disordered" evidence="7">
    <location>
        <begin position="1"/>
        <end position="47"/>
    </location>
</feature>
<dbReference type="GeneID" id="109772045"/>
<dbReference type="GO" id="GO:2000022">
    <property type="term" value="P:regulation of jasmonic acid mediated signaling pathway"/>
    <property type="evidence" value="ECO:0007669"/>
    <property type="project" value="UniProtKB-UniRule"/>
</dbReference>
<dbReference type="STRING" id="200361.A0A453KSK4"/>
<comment type="subcellular location">
    <subcellularLocation>
        <location evidence="6">Nucleus</location>
    </subcellularLocation>
</comment>
<evidence type="ECO:0000256" key="4">
    <source>
        <dbReference type="ARBA" id="ARBA00023015"/>
    </source>
</evidence>
<reference evidence="9" key="5">
    <citation type="journal article" date="2021" name="G3 (Bethesda)">
        <title>Aegilops tauschii genome assembly Aet v5.0 features greater sequence contiguity and improved annotation.</title>
        <authorList>
            <person name="Wang L."/>
            <person name="Zhu T."/>
            <person name="Rodriguez J.C."/>
            <person name="Deal K.R."/>
            <person name="Dubcovsky J."/>
            <person name="McGuire P.E."/>
            <person name="Lux T."/>
            <person name="Spannagl M."/>
            <person name="Mayer K.F.X."/>
            <person name="Baldrich P."/>
            <person name="Meyers B.C."/>
            <person name="Huo N."/>
            <person name="Gu Y.Q."/>
            <person name="Zhou H."/>
            <person name="Devos K.M."/>
            <person name="Bennetzen J.L."/>
            <person name="Unver T."/>
            <person name="Budak H."/>
            <person name="Gulick P.J."/>
            <person name="Galiba G."/>
            <person name="Kalapos B."/>
            <person name="Nelson D.R."/>
            <person name="Li P."/>
            <person name="You F.M."/>
            <person name="Luo M.C."/>
            <person name="Dvorak J."/>
        </authorList>
    </citation>
    <scope>NUCLEOTIDE SEQUENCE [LARGE SCALE GENOMIC DNA]</scope>
    <source>
        <strain evidence="9">cv. AL8/78</strain>
    </source>
</reference>
<feature type="compositionally biased region" description="Basic and acidic residues" evidence="7">
    <location>
        <begin position="27"/>
        <end position="38"/>
    </location>
</feature>
<keyword evidence="5" id="KW-0804">Transcription</keyword>
<evidence type="ECO:0000313" key="9">
    <source>
        <dbReference type="EnsemblPlants" id="AET5Gv20500700.18"/>
    </source>
</evidence>
<keyword evidence="6" id="KW-0539">Nucleus</keyword>
<evidence type="ECO:0000256" key="1">
    <source>
        <dbReference type="ARBA" id="ARBA00008614"/>
    </source>
</evidence>
<feature type="compositionally biased region" description="Polar residues" evidence="7">
    <location>
        <begin position="406"/>
        <end position="419"/>
    </location>
</feature>
<dbReference type="InterPro" id="IPR040390">
    <property type="entry name" value="TIFY/JAZ"/>
</dbReference>
<feature type="compositionally biased region" description="Polar residues" evidence="7">
    <location>
        <begin position="286"/>
        <end position="303"/>
    </location>
</feature>
<dbReference type="KEGG" id="ats:109772045"/>
<evidence type="ECO:0000256" key="5">
    <source>
        <dbReference type="ARBA" id="ARBA00023163"/>
    </source>
</evidence>
<comment type="domain">
    <text evidence="6">The jas domain is required for interaction with COI1.</text>
</comment>
<dbReference type="Gramene" id="AET5Gv20500700.18">
    <property type="protein sequence ID" value="AET5Gv20500700.18"/>
    <property type="gene ID" value="AET5Gv20500700"/>
</dbReference>
<dbReference type="PANTHER" id="PTHR33077">
    <property type="entry name" value="PROTEIN TIFY 4A-RELATED-RELATED"/>
    <property type="match status" value="1"/>
</dbReference>
<evidence type="ECO:0000256" key="7">
    <source>
        <dbReference type="SAM" id="MobiDB-lite"/>
    </source>
</evidence>
<dbReference type="GO" id="GO:0005634">
    <property type="term" value="C:nucleus"/>
    <property type="evidence" value="ECO:0007669"/>
    <property type="project" value="UniProtKB-SubCell"/>
</dbReference>
<dbReference type="PANTHER" id="PTHR33077:SF155">
    <property type="entry name" value="PROTEIN TIFY 6B"/>
    <property type="match status" value="1"/>
</dbReference>
<dbReference type="InterPro" id="IPR018467">
    <property type="entry name" value="CCT_CS"/>
</dbReference>
<dbReference type="Pfam" id="PF06200">
    <property type="entry name" value="tify"/>
    <property type="match status" value="1"/>
</dbReference>
<dbReference type="AlphaFoldDB" id="A0A453KSK4"/>
<comment type="similarity">
    <text evidence="1 6">Belongs to the TIFY/JAZ family.</text>
</comment>
<feature type="region of interest" description="Disordered" evidence="7">
    <location>
        <begin position="351"/>
        <end position="419"/>
    </location>
</feature>
<reference evidence="10" key="2">
    <citation type="journal article" date="2017" name="Nat. Plants">
        <title>The Aegilops tauschii genome reveals multiple impacts of transposons.</title>
        <authorList>
            <person name="Zhao G."/>
            <person name="Zou C."/>
            <person name="Li K."/>
            <person name="Wang K."/>
            <person name="Li T."/>
            <person name="Gao L."/>
            <person name="Zhang X."/>
            <person name="Wang H."/>
            <person name="Yang Z."/>
            <person name="Liu X."/>
            <person name="Jiang W."/>
            <person name="Mao L."/>
            <person name="Kong X."/>
            <person name="Jiao Y."/>
            <person name="Jia J."/>
        </authorList>
    </citation>
    <scope>NUCLEOTIDE SEQUENCE [LARGE SCALE GENOMIC DNA]</scope>
    <source>
        <strain evidence="10">cv. AL8/78</strain>
    </source>
</reference>
<proteinExistence type="inferred from homology"/>
<keyword evidence="3" id="KW-0832">Ubl conjugation</keyword>
<dbReference type="PROSITE" id="PS51320">
    <property type="entry name" value="TIFY"/>
    <property type="match status" value="1"/>
</dbReference>
<feature type="compositionally biased region" description="Low complexity" evidence="7">
    <location>
        <begin position="13"/>
        <end position="26"/>
    </location>
</feature>
<reference evidence="10" key="1">
    <citation type="journal article" date="2014" name="Science">
        <title>Ancient hybridizations among the ancestral genomes of bread wheat.</title>
        <authorList>
            <consortium name="International Wheat Genome Sequencing Consortium,"/>
            <person name="Marcussen T."/>
            <person name="Sandve S.R."/>
            <person name="Heier L."/>
            <person name="Spannagl M."/>
            <person name="Pfeifer M."/>
            <person name="Jakobsen K.S."/>
            <person name="Wulff B.B."/>
            <person name="Steuernagel B."/>
            <person name="Mayer K.F."/>
            <person name="Olsen O.A."/>
        </authorList>
    </citation>
    <scope>NUCLEOTIDE SEQUENCE [LARGE SCALE GENOMIC DNA]</scope>
    <source>
        <strain evidence="10">cv. AL8/78</strain>
    </source>
</reference>
<dbReference type="GO" id="GO:0009611">
    <property type="term" value="P:response to wounding"/>
    <property type="evidence" value="ECO:0007669"/>
    <property type="project" value="UniProtKB-UniRule"/>
</dbReference>
<evidence type="ECO:0000256" key="6">
    <source>
        <dbReference type="RuleBase" id="RU369065"/>
    </source>
</evidence>
<feature type="compositionally biased region" description="Low complexity" evidence="7">
    <location>
        <begin position="305"/>
        <end position="320"/>
    </location>
</feature>
<feature type="region of interest" description="Disordered" evidence="7">
    <location>
        <begin position="282"/>
        <end position="335"/>
    </location>
</feature>
<comment type="function">
    <text evidence="6">Repressor of jasmonate responses.</text>
</comment>
<evidence type="ECO:0000256" key="3">
    <source>
        <dbReference type="ARBA" id="ARBA00022843"/>
    </source>
</evidence>
<protein>
    <recommendedName>
        <fullName evidence="6">Protein TIFY</fullName>
    </recommendedName>
    <alternativeName>
        <fullName evidence="6">Jasmonate ZIM domain-containing protein</fullName>
    </alternativeName>
</protein>
<dbReference type="OMA" id="NQNNPMF"/>
<dbReference type="SMART" id="SM00979">
    <property type="entry name" value="TIFY"/>
    <property type="match status" value="1"/>
</dbReference>
<reference evidence="9" key="4">
    <citation type="submission" date="2019-03" db="UniProtKB">
        <authorList>
            <consortium name="EnsemblPlants"/>
        </authorList>
    </citation>
    <scope>IDENTIFICATION</scope>
</reference>
<reference evidence="9" key="3">
    <citation type="journal article" date="2017" name="Nature">
        <title>Genome sequence of the progenitor of the wheat D genome Aegilops tauschii.</title>
        <authorList>
            <person name="Luo M.C."/>
            <person name="Gu Y.Q."/>
            <person name="Puiu D."/>
            <person name="Wang H."/>
            <person name="Twardziok S.O."/>
            <person name="Deal K.R."/>
            <person name="Huo N."/>
            <person name="Zhu T."/>
            <person name="Wang L."/>
            <person name="Wang Y."/>
            <person name="McGuire P.E."/>
            <person name="Liu S."/>
            <person name="Long H."/>
            <person name="Ramasamy R.K."/>
            <person name="Rodriguez J.C."/>
            <person name="Van S.L."/>
            <person name="Yuan L."/>
            <person name="Wang Z."/>
            <person name="Xia Z."/>
            <person name="Xiao L."/>
            <person name="Anderson O.D."/>
            <person name="Ouyang S."/>
            <person name="Liang Y."/>
            <person name="Zimin A.V."/>
            <person name="Pertea G."/>
            <person name="Qi P."/>
            <person name="Bennetzen J.L."/>
            <person name="Dai X."/>
            <person name="Dawson M.W."/>
            <person name="Muller H.G."/>
            <person name="Kugler K."/>
            <person name="Rivarola-Duarte L."/>
            <person name="Spannagl M."/>
            <person name="Mayer K.F.X."/>
            <person name="Lu F.H."/>
            <person name="Bevan M.W."/>
            <person name="Leroy P."/>
            <person name="Li P."/>
            <person name="You F.M."/>
            <person name="Sun Q."/>
            <person name="Liu Z."/>
            <person name="Lyons E."/>
            <person name="Wicker T."/>
            <person name="Salzberg S.L."/>
            <person name="Devos K.M."/>
            <person name="Dvorak J."/>
        </authorList>
    </citation>
    <scope>NUCLEOTIDE SEQUENCE [LARGE SCALE GENOMIC DNA]</scope>
    <source>
        <strain evidence="9">cv. AL8/78</strain>
    </source>
</reference>
<evidence type="ECO:0000256" key="2">
    <source>
        <dbReference type="ARBA" id="ARBA00022819"/>
    </source>
</evidence>